<sequence length="338" mass="38191">MLFSAIFLQYATALAFGPKTHVDEVRGHELRDFQLTRPFSGALSWNLCGDAFITRNKIRLTREAQSLNGSVWSKHVVKARDWEIQVDLRVYSLSSPPADGIAIWYLDEPQCGSAWGGPTKSSGIAVVLDTYKNTMTSDSTLQSTRLFAVLNSRPFDTTLDPSTDGSSLRFNFECDLKNDVVSRQIPMAYDHTPNIKILVRYIHDELGVYYTLPLRDQVHWQYCFNVSGVFLPIDYHIGVSAATGELTSTHELLSLRVYQLESTHLMREPVEAPVYTELSSVIYVDKKNTFWDDFLEYVEITIVVILATNKDGPAGEARGTALALSMFLQRFDQLRLET</sequence>
<dbReference type="GO" id="GO:0005793">
    <property type="term" value="C:endoplasmic reticulum-Golgi intermediate compartment"/>
    <property type="evidence" value="ECO:0007669"/>
    <property type="project" value="TreeGrafter"/>
</dbReference>
<comment type="subcellular location">
    <subcellularLocation>
        <location evidence="1">Membrane</location>
        <topology evidence="1">Single-pass type I membrane protein</topology>
    </subcellularLocation>
</comment>
<dbReference type="GO" id="GO:0005789">
    <property type="term" value="C:endoplasmic reticulum membrane"/>
    <property type="evidence" value="ECO:0007669"/>
    <property type="project" value="TreeGrafter"/>
</dbReference>
<evidence type="ECO:0000313" key="8">
    <source>
        <dbReference type="EMBL" id="CAJ0606739.1"/>
    </source>
</evidence>
<feature type="domain" description="L-type lectin-like" evidence="7">
    <location>
        <begin position="22"/>
        <end position="260"/>
    </location>
</feature>
<dbReference type="AlphaFoldDB" id="A0AA36MBG6"/>
<gene>
    <name evidence="8" type="ORF">CYNAS_LOCUS18722</name>
</gene>
<dbReference type="InterPro" id="IPR051136">
    <property type="entry name" value="Intracellular_Lectin-GPT"/>
</dbReference>
<evidence type="ECO:0000256" key="4">
    <source>
        <dbReference type="ARBA" id="ARBA00022989"/>
    </source>
</evidence>
<keyword evidence="2" id="KW-0812">Transmembrane</keyword>
<keyword evidence="5" id="KW-0472">Membrane</keyword>
<dbReference type="PANTHER" id="PTHR12223">
    <property type="entry name" value="VESICULAR MANNOSE-BINDING LECTIN"/>
    <property type="match status" value="1"/>
</dbReference>
<proteinExistence type="predicted"/>
<evidence type="ECO:0000256" key="3">
    <source>
        <dbReference type="ARBA" id="ARBA00022729"/>
    </source>
</evidence>
<dbReference type="GO" id="GO:0006888">
    <property type="term" value="P:endoplasmic reticulum to Golgi vesicle-mediated transport"/>
    <property type="evidence" value="ECO:0007669"/>
    <property type="project" value="TreeGrafter"/>
</dbReference>
<evidence type="ECO:0000256" key="2">
    <source>
        <dbReference type="ARBA" id="ARBA00022692"/>
    </source>
</evidence>
<keyword evidence="4" id="KW-1133">Transmembrane helix</keyword>
<accession>A0AA36MBG6</accession>
<dbReference type="Pfam" id="PF03388">
    <property type="entry name" value="Lectin_leg-like"/>
    <property type="match status" value="1"/>
</dbReference>
<dbReference type="GO" id="GO:0000139">
    <property type="term" value="C:Golgi membrane"/>
    <property type="evidence" value="ECO:0007669"/>
    <property type="project" value="TreeGrafter"/>
</dbReference>
<protein>
    <recommendedName>
        <fullName evidence="7">L-type lectin-like domain-containing protein</fullName>
    </recommendedName>
</protein>
<evidence type="ECO:0000313" key="9">
    <source>
        <dbReference type="Proteomes" id="UP001176961"/>
    </source>
</evidence>
<evidence type="ECO:0000259" key="7">
    <source>
        <dbReference type="PROSITE" id="PS51328"/>
    </source>
</evidence>
<keyword evidence="9" id="KW-1185">Reference proteome</keyword>
<dbReference type="GO" id="GO:0030134">
    <property type="term" value="C:COPII-coated ER to Golgi transport vesicle"/>
    <property type="evidence" value="ECO:0007669"/>
    <property type="project" value="TreeGrafter"/>
</dbReference>
<dbReference type="GO" id="GO:0005537">
    <property type="term" value="F:D-mannose binding"/>
    <property type="evidence" value="ECO:0007669"/>
    <property type="project" value="TreeGrafter"/>
</dbReference>
<organism evidence="8 9">
    <name type="scientific">Cylicocyclus nassatus</name>
    <name type="common">Nematode worm</name>
    <dbReference type="NCBI Taxonomy" id="53992"/>
    <lineage>
        <taxon>Eukaryota</taxon>
        <taxon>Metazoa</taxon>
        <taxon>Ecdysozoa</taxon>
        <taxon>Nematoda</taxon>
        <taxon>Chromadorea</taxon>
        <taxon>Rhabditida</taxon>
        <taxon>Rhabditina</taxon>
        <taxon>Rhabditomorpha</taxon>
        <taxon>Strongyloidea</taxon>
        <taxon>Strongylidae</taxon>
        <taxon>Cylicocyclus</taxon>
    </lineage>
</organism>
<dbReference type="EMBL" id="CATQJL010000316">
    <property type="protein sequence ID" value="CAJ0606739.1"/>
    <property type="molecule type" value="Genomic_DNA"/>
</dbReference>
<dbReference type="PROSITE" id="PS51328">
    <property type="entry name" value="L_LECTIN_LIKE"/>
    <property type="match status" value="1"/>
</dbReference>
<dbReference type="Gene3D" id="2.60.120.200">
    <property type="match status" value="1"/>
</dbReference>
<dbReference type="InterPro" id="IPR005052">
    <property type="entry name" value="Lectin_leg"/>
</dbReference>
<name>A0AA36MBG6_CYLNA</name>
<feature type="chain" id="PRO_5041296130" description="L-type lectin-like domain-containing protein" evidence="6">
    <location>
        <begin position="16"/>
        <end position="338"/>
    </location>
</feature>
<dbReference type="InterPro" id="IPR013320">
    <property type="entry name" value="ConA-like_dom_sf"/>
</dbReference>
<feature type="signal peptide" evidence="6">
    <location>
        <begin position="1"/>
        <end position="15"/>
    </location>
</feature>
<dbReference type="Proteomes" id="UP001176961">
    <property type="component" value="Unassembled WGS sequence"/>
</dbReference>
<evidence type="ECO:0000256" key="1">
    <source>
        <dbReference type="ARBA" id="ARBA00004479"/>
    </source>
</evidence>
<evidence type="ECO:0000256" key="6">
    <source>
        <dbReference type="SAM" id="SignalP"/>
    </source>
</evidence>
<keyword evidence="3 6" id="KW-0732">Signal</keyword>
<evidence type="ECO:0000256" key="5">
    <source>
        <dbReference type="ARBA" id="ARBA00023136"/>
    </source>
</evidence>
<dbReference type="CDD" id="cd07308">
    <property type="entry name" value="lectin_leg-like"/>
    <property type="match status" value="1"/>
</dbReference>
<reference evidence="8" key="1">
    <citation type="submission" date="2023-07" db="EMBL/GenBank/DDBJ databases">
        <authorList>
            <consortium name="CYATHOMIX"/>
        </authorList>
    </citation>
    <scope>NUCLEOTIDE SEQUENCE</scope>
    <source>
        <strain evidence="8">N/A</strain>
    </source>
</reference>
<comment type="caution">
    <text evidence="8">The sequence shown here is derived from an EMBL/GenBank/DDBJ whole genome shotgun (WGS) entry which is preliminary data.</text>
</comment>
<dbReference type="SUPFAM" id="SSF49899">
    <property type="entry name" value="Concanavalin A-like lectins/glucanases"/>
    <property type="match status" value="1"/>
</dbReference>
<dbReference type="PANTHER" id="PTHR12223:SF45">
    <property type="entry name" value="RE50040P"/>
    <property type="match status" value="1"/>
</dbReference>